<dbReference type="InterPro" id="IPR051199">
    <property type="entry name" value="LPS_LOS_Heptosyltrfase"/>
</dbReference>
<dbReference type="SUPFAM" id="SSF53756">
    <property type="entry name" value="UDP-Glycosyltransferase/glycogen phosphorylase"/>
    <property type="match status" value="1"/>
</dbReference>
<evidence type="ECO:0000313" key="4">
    <source>
        <dbReference type="Proteomes" id="UP000285768"/>
    </source>
</evidence>
<proteinExistence type="predicted"/>
<dbReference type="PANTHER" id="PTHR30160">
    <property type="entry name" value="TETRAACYLDISACCHARIDE 4'-KINASE-RELATED"/>
    <property type="match status" value="1"/>
</dbReference>
<protein>
    <submittedName>
        <fullName evidence="3">Glycosyltransferase family 9 protein</fullName>
    </submittedName>
</protein>
<dbReference type="Proteomes" id="UP000285768">
    <property type="component" value="Chromosome"/>
</dbReference>
<dbReference type="PANTHER" id="PTHR30160:SF1">
    <property type="entry name" value="LIPOPOLYSACCHARIDE 1,2-N-ACETYLGLUCOSAMINETRANSFERASE-RELATED"/>
    <property type="match status" value="1"/>
</dbReference>
<evidence type="ECO:0000313" key="3">
    <source>
        <dbReference type="EMBL" id="QAB18123.1"/>
    </source>
</evidence>
<dbReference type="InterPro" id="IPR002201">
    <property type="entry name" value="Glyco_trans_9"/>
</dbReference>
<sequence>MRWRLGEGARPRTAPAAVAPLGSRLEGVRRIAVLRAGGLGDLLFALPAIRALAVAYPDAEVTLLGTRLAAELLQRRGGAPHRVVQLPRVPGVGADPDERVDDRAIASFLAQQRAEGYDLAAQMHGGGRFSNPFLLELGARCTIGARTPDAAPLDRGIDYVAAQHEVMRWLEVAGLVGAPPVELEPEVGVSEIERELGLAFRGQADRPLVAMHPGATDPRRRWPIESFAELAAALACDGVRVVLLGSADDERRLCGHIVDALGLEASVAGLVEDASGRLPMPELVGLLSAADVMVGNDSGPRHLAQAVGTRTASVFWCGNMLSAGPLGRQHHRAQISWTTRCPVCGADCTPERVAEWRCEHDVSFVGDVPVDAVLADVRDLLGPAPGAARRGPGR</sequence>
<evidence type="ECO:0000256" key="2">
    <source>
        <dbReference type="ARBA" id="ARBA00022679"/>
    </source>
</evidence>
<dbReference type="RefSeq" id="WP_128387061.1">
    <property type="nucleotide sequence ID" value="NZ_CP035037.1"/>
</dbReference>
<dbReference type="Gene3D" id="3.40.50.2000">
    <property type="entry name" value="Glycogen Phosphorylase B"/>
    <property type="match status" value="2"/>
</dbReference>
<dbReference type="EMBL" id="CP035037">
    <property type="protein sequence ID" value="QAB18123.1"/>
    <property type="molecule type" value="Genomic_DNA"/>
</dbReference>
<dbReference type="CDD" id="cd03789">
    <property type="entry name" value="GT9_LPS_heptosyltransferase"/>
    <property type="match status" value="1"/>
</dbReference>
<keyword evidence="2" id="KW-0808">Transferase</keyword>
<reference evidence="3 4" key="1">
    <citation type="submission" date="2019-01" db="EMBL/GenBank/DDBJ databases">
        <title>Leucobacter muris sp. nov. isolated from the nose of a laboratory mouse.</title>
        <authorList>
            <person name="Benga L."/>
            <person name="Sproeer C."/>
            <person name="Schumann P."/>
            <person name="Verbarg S."/>
            <person name="Bunk B."/>
            <person name="Engelhardt E."/>
            <person name="Benten P.M."/>
            <person name="Sager M."/>
        </authorList>
    </citation>
    <scope>NUCLEOTIDE SEQUENCE [LARGE SCALE GENOMIC DNA]</scope>
    <source>
        <strain evidence="3 4">DSM 101948</strain>
    </source>
</reference>
<keyword evidence="1" id="KW-0328">Glycosyltransferase</keyword>
<organism evidence="3 4">
    <name type="scientific">Leucobacter muris</name>
    <dbReference type="NCBI Taxonomy" id="1935379"/>
    <lineage>
        <taxon>Bacteria</taxon>
        <taxon>Bacillati</taxon>
        <taxon>Actinomycetota</taxon>
        <taxon>Actinomycetes</taxon>
        <taxon>Micrococcales</taxon>
        <taxon>Microbacteriaceae</taxon>
        <taxon>Leucobacter</taxon>
    </lineage>
</organism>
<keyword evidence="4" id="KW-1185">Reference proteome</keyword>
<dbReference type="Pfam" id="PF01075">
    <property type="entry name" value="Glyco_transf_9"/>
    <property type="match status" value="1"/>
</dbReference>
<evidence type="ECO:0000256" key="1">
    <source>
        <dbReference type="ARBA" id="ARBA00022676"/>
    </source>
</evidence>
<accession>A0ABX5QGJ3</accession>
<name>A0ABX5QGJ3_9MICO</name>
<gene>
    <name evidence="3" type="ORF">Leucomu_09500</name>
</gene>